<dbReference type="Proteomes" id="UP000507470">
    <property type="component" value="Unassembled WGS sequence"/>
</dbReference>
<gene>
    <name evidence="1" type="ORF">MCOR_30525</name>
</gene>
<name>A0A6J8CIN3_MYTCO</name>
<sequence length="155" mass="17986">MLCETNLMLQNDAEFVNILLKESETCVIYDETDLSCLDNTKKVKFYFCSALLLYLTRKQNVDNSITMILSFLERIIKDGRDQNLVIACTKTILSTFDYLCETFEIEEVDVKSALIIQTITKCEIDCNFNEFIHRAMDNEKDSTASFLLRIFITEN</sequence>
<dbReference type="EMBL" id="CACVKT020005596">
    <property type="protein sequence ID" value="CAC5395905.1"/>
    <property type="molecule type" value="Genomic_DNA"/>
</dbReference>
<accession>A0A6J8CIN3</accession>
<keyword evidence="2" id="KW-1185">Reference proteome</keyword>
<dbReference type="AlphaFoldDB" id="A0A6J8CIN3"/>
<reference evidence="1 2" key="1">
    <citation type="submission" date="2020-06" db="EMBL/GenBank/DDBJ databases">
        <authorList>
            <person name="Li R."/>
            <person name="Bekaert M."/>
        </authorList>
    </citation>
    <scope>NUCLEOTIDE SEQUENCE [LARGE SCALE GENOMIC DNA]</scope>
    <source>
        <strain evidence="2">wild</strain>
    </source>
</reference>
<organism evidence="1 2">
    <name type="scientific">Mytilus coruscus</name>
    <name type="common">Sea mussel</name>
    <dbReference type="NCBI Taxonomy" id="42192"/>
    <lineage>
        <taxon>Eukaryota</taxon>
        <taxon>Metazoa</taxon>
        <taxon>Spiralia</taxon>
        <taxon>Lophotrochozoa</taxon>
        <taxon>Mollusca</taxon>
        <taxon>Bivalvia</taxon>
        <taxon>Autobranchia</taxon>
        <taxon>Pteriomorphia</taxon>
        <taxon>Mytilida</taxon>
        <taxon>Mytiloidea</taxon>
        <taxon>Mytilidae</taxon>
        <taxon>Mytilinae</taxon>
        <taxon>Mytilus</taxon>
    </lineage>
</organism>
<proteinExistence type="predicted"/>
<protein>
    <submittedName>
        <fullName evidence="1">Uncharacterized protein</fullName>
    </submittedName>
</protein>
<evidence type="ECO:0000313" key="2">
    <source>
        <dbReference type="Proteomes" id="UP000507470"/>
    </source>
</evidence>
<dbReference type="OrthoDB" id="10510774at2759"/>
<evidence type="ECO:0000313" key="1">
    <source>
        <dbReference type="EMBL" id="CAC5395905.1"/>
    </source>
</evidence>